<dbReference type="Gene3D" id="1.20.1600.10">
    <property type="entry name" value="Outer membrane efflux proteins (OEP)"/>
    <property type="match status" value="1"/>
</dbReference>
<comment type="subcellular location">
    <subcellularLocation>
        <location evidence="1">Cell outer membrane</location>
    </subcellularLocation>
</comment>
<evidence type="ECO:0000256" key="7">
    <source>
        <dbReference type="ARBA" id="ARBA00023237"/>
    </source>
</evidence>
<dbReference type="PANTHER" id="PTHR30026:SF20">
    <property type="entry name" value="OUTER MEMBRANE PROTEIN TOLC"/>
    <property type="match status" value="1"/>
</dbReference>
<keyword evidence="3" id="KW-0813">Transport</keyword>
<keyword evidence="5" id="KW-0812">Transmembrane</keyword>
<dbReference type="RefSeq" id="WP_264280360.1">
    <property type="nucleotide sequence ID" value="NZ_CP107006.1"/>
</dbReference>
<proteinExistence type="inferred from homology"/>
<evidence type="ECO:0000256" key="2">
    <source>
        <dbReference type="ARBA" id="ARBA00007613"/>
    </source>
</evidence>
<evidence type="ECO:0000256" key="1">
    <source>
        <dbReference type="ARBA" id="ARBA00004442"/>
    </source>
</evidence>
<evidence type="ECO:0000313" key="10">
    <source>
        <dbReference type="Proteomes" id="UP001162741"/>
    </source>
</evidence>
<dbReference type="Pfam" id="PF02321">
    <property type="entry name" value="OEP"/>
    <property type="match status" value="1"/>
</dbReference>
<gene>
    <name evidence="9" type="ORF">MKQ68_18210</name>
</gene>
<keyword evidence="10" id="KW-1185">Reference proteome</keyword>
<evidence type="ECO:0000256" key="3">
    <source>
        <dbReference type="ARBA" id="ARBA00022448"/>
    </source>
</evidence>
<feature type="chain" id="PRO_5046486896" evidence="8">
    <location>
        <begin position="20"/>
        <end position="486"/>
    </location>
</feature>
<comment type="similarity">
    <text evidence="2">Belongs to the outer membrane factor (OMF) (TC 1.B.17) family.</text>
</comment>
<keyword evidence="4" id="KW-1134">Transmembrane beta strand</keyword>
<dbReference type="EMBL" id="CP107006">
    <property type="protein sequence ID" value="UYQ92023.1"/>
    <property type="molecule type" value="Genomic_DNA"/>
</dbReference>
<accession>A0ABY6IXQ0</accession>
<evidence type="ECO:0000256" key="8">
    <source>
        <dbReference type="SAM" id="SignalP"/>
    </source>
</evidence>
<feature type="signal peptide" evidence="8">
    <location>
        <begin position="1"/>
        <end position="19"/>
    </location>
</feature>
<sequence>MKLITTCFTALLFTLSARSQQLTLPNVIMQAQKSSPSYYRARSNAMNSLYTFRYYVANRRPQLRLTADNTSSFLGNISSIRQPDGSYAFNKSYFSYTSAGMSLDQIVPFTGGTFSLETNLQRNDLFRPDTVSFLSTPFSIRYSQPMILYNPYKWDKKISPLLYEESTRRYVEDLERAALEATGYFFDALTARQNELILQANVANTDTLYKISKGRYELGKIAENELLQIELNLLNAQTALEQAQLSKQMAYRELTRFLNMPKDADIDVIAPADVPQFVVVMERAVSEANTNRQAVLEFRRRRIQAERDVAEARGSNGYQFNMQASLGQSQDGATIKDAYAGRALQQNQLLSVGVSIPIVDWGKSRYRVKQAKANAELVEIDVQQQERSFEQEVFLQTQQFNIQKKQLASAAKADTIAAQRYEITKQRYLIGKISITDLNLAQQEKNQASQGYVTALRSFWNAYYTVRVLTLYDFERNERISYEFVE</sequence>
<keyword evidence="6" id="KW-0472">Membrane</keyword>
<keyword evidence="8" id="KW-0732">Signal</keyword>
<dbReference type="InterPro" id="IPR003423">
    <property type="entry name" value="OMP_efflux"/>
</dbReference>
<evidence type="ECO:0000256" key="4">
    <source>
        <dbReference type="ARBA" id="ARBA00022452"/>
    </source>
</evidence>
<reference evidence="9" key="1">
    <citation type="submission" date="2022-10" db="EMBL/GenBank/DDBJ databases">
        <title>Chitinophaga sp. nov., isolated from soil.</title>
        <authorList>
            <person name="Jeon C.O."/>
        </authorList>
    </citation>
    <scope>NUCLEOTIDE SEQUENCE</scope>
    <source>
        <strain evidence="9">R8</strain>
    </source>
</reference>
<dbReference type="PANTHER" id="PTHR30026">
    <property type="entry name" value="OUTER MEMBRANE PROTEIN TOLC"/>
    <property type="match status" value="1"/>
</dbReference>
<protein>
    <submittedName>
        <fullName evidence="9">TolC family protein</fullName>
    </submittedName>
</protein>
<evidence type="ECO:0000313" key="9">
    <source>
        <dbReference type="EMBL" id="UYQ92023.1"/>
    </source>
</evidence>
<name>A0ABY6IXQ0_9BACT</name>
<keyword evidence="7" id="KW-0998">Cell outer membrane</keyword>
<dbReference type="SUPFAM" id="SSF56954">
    <property type="entry name" value="Outer membrane efflux proteins (OEP)"/>
    <property type="match status" value="1"/>
</dbReference>
<evidence type="ECO:0000256" key="6">
    <source>
        <dbReference type="ARBA" id="ARBA00023136"/>
    </source>
</evidence>
<evidence type="ECO:0000256" key="5">
    <source>
        <dbReference type="ARBA" id="ARBA00022692"/>
    </source>
</evidence>
<dbReference type="InterPro" id="IPR051906">
    <property type="entry name" value="TolC-like"/>
</dbReference>
<dbReference type="Proteomes" id="UP001162741">
    <property type="component" value="Chromosome"/>
</dbReference>
<organism evidence="9 10">
    <name type="scientific">Chitinophaga horti</name>
    <dbReference type="NCBI Taxonomy" id="2920382"/>
    <lineage>
        <taxon>Bacteria</taxon>
        <taxon>Pseudomonadati</taxon>
        <taxon>Bacteroidota</taxon>
        <taxon>Chitinophagia</taxon>
        <taxon>Chitinophagales</taxon>
        <taxon>Chitinophagaceae</taxon>
        <taxon>Chitinophaga</taxon>
    </lineage>
</organism>